<dbReference type="EMBL" id="MLAW01000072">
    <property type="protein sequence ID" value="OJJ15223.1"/>
    <property type="molecule type" value="Genomic_DNA"/>
</dbReference>
<proteinExistence type="predicted"/>
<evidence type="ECO:0000313" key="2">
    <source>
        <dbReference type="Proteomes" id="UP000183940"/>
    </source>
</evidence>
<dbReference type="AlphaFoldDB" id="A0A1L9QJX3"/>
<protein>
    <submittedName>
        <fullName evidence="1">Uncharacterized protein</fullName>
    </submittedName>
</protein>
<dbReference type="STRING" id="1925591.BI308_24465"/>
<sequence>MNIKAEKFAHDWKYNWYGFWYAEERHTGQPFDLSAHIDENWLPPDKDKIIEYLKKAPNMVVASNKRKKCHKCDETINTLVYRSDGILFWPDDLSHYVEKHFFRLPDRFVHRIRERNYKTPPPDDVDMETLDWP</sequence>
<name>A0A1L9QJX3_9CYAN</name>
<gene>
    <name evidence="1" type="ORF">BI308_24465</name>
</gene>
<accession>A0A1L9QJX3</accession>
<reference evidence="1" key="1">
    <citation type="submission" date="2016-10" db="EMBL/GenBank/DDBJ databases">
        <title>CRISPR-Cas defence system in Roseofilum reptotaenium: evidence of a bacteriophage-cyanobacterium arms race in the coral black band disease.</title>
        <authorList>
            <person name="Buerger P."/>
            <person name="Wood-Charlson E.M."/>
            <person name="Weynberg K.D."/>
            <person name="Willis B."/>
            <person name="Van Oppen M.J."/>
        </authorList>
    </citation>
    <scope>NUCLEOTIDE SEQUENCE [LARGE SCALE GENOMIC DNA]</scope>
    <source>
        <strain evidence="1">AO1-A</strain>
    </source>
</reference>
<evidence type="ECO:0000313" key="1">
    <source>
        <dbReference type="EMBL" id="OJJ15223.1"/>
    </source>
</evidence>
<keyword evidence="2" id="KW-1185">Reference proteome</keyword>
<organism evidence="1 2">
    <name type="scientific">Roseofilum reptotaenium AO1-A</name>
    <dbReference type="NCBI Taxonomy" id="1925591"/>
    <lineage>
        <taxon>Bacteria</taxon>
        <taxon>Bacillati</taxon>
        <taxon>Cyanobacteriota</taxon>
        <taxon>Cyanophyceae</taxon>
        <taxon>Desertifilales</taxon>
        <taxon>Desertifilaceae</taxon>
        <taxon>Roseofilum</taxon>
    </lineage>
</organism>
<comment type="caution">
    <text evidence="1">The sequence shown here is derived from an EMBL/GenBank/DDBJ whole genome shotgun (WGS) entry which is preliminary data.</text>
</comment>
<dbReference type="Proteomes" id="UP000183940">
    <property type="component" value="Unassembled WGS sequence"/>
</dbReference>